<organism evidence="5 6">
    <name type="scientific">Batrachochytrium salamandrivorans</name>
    <dbReference type="NCBI Taxonomy" id="1357716"/>
    <lineage>
        <taxon>Eukaryota</taxon>
        <taxon>Fungi</taxon>
        <taxon>Fungi incertae sedis</taxon>
        <taxon>Chytridiomycota</taxon>
        <taxon>Chytridiomycota incertae sedis</taxon>
        <taxon>Chytridiomycetes</taxon>
        <taxon>Rhizophydiales</taxon>
        <taxon>Rhizophydiales incertae sedis</taxon>
        <taxon>Batrachochytrium</taxon>
    </lineage>
</organism>
<dbReference type="PANTHER" id="PTHR21100">
    <property type="entry name" value="PREFOLDIN SUBUNIT 4"/>
    <property type="match status" value="1"/>
</dbReference>
<keyword evidence="6" id="KW-1185">Reference proteome</keyword>
<feature type="coiled-coil region" evidence="4">
    <location>
        <begin position="45"/>
        <end position="101"/>
    </location>
</feature>
<keyword evidence="4" id="KW-0175">Coiled coil</keyword>
<evidence type="ECO:0000256" key="3">
    <source>
        <dbReference type="PIRNR" id="PIRNR016477"/>
    </source>
</evidence>
<proteinExistence type="inferred from homology"/>
<comment type="subunit">
    <text evidence="3">Heterohexamer of two PFD-alpha type and four PFD-beta type subunits.</text>
</comment>
<comment type="similarity">
    <text evidence="1 3">Belongs to the prefoldin subunit beta family.</text>
</comment>
<sequence length="133" mass="15232">MTSVRMLQPEHESDAPVTWEDQQNINMFSKLNIRFESTEKAFEEKKREKEYLDDLSNELELADEDDPVKYRIGDAYVSLTLADAQARIESEQSKLDQELSVLGDQLGDIKGESTKLKVLLYAKFGKSINLDVD</sequence>
<dbReference type="CDD" id="cd23165">
    <property type="entry name" value="Prefoldin_4"/>
    <property type="match status" value="1"/>
</dbReference>
<evidence type="ECO:0000313" key="6">
    <source>
        <dbReference type="Proteomes" id="UP001648503"/>
    </source>
</evidence>
<evidence type="ECO:0000256" key="4">
    <source>
        <dbReference type="SAM" id="Coils"/>
    </source>
</evidence>
<evidence type="ECO:0000256" key="2">
    <source>
        <dbReference type="ARBA" id="ARBA00023186"/>
    </source>
</evidence>
<accession>A0ABQ8EVD4</accession>
<comment type="caution">
    <text evidence="5">The sequence shown here is derived from an EMBL/GenBank/DDBJ whole genome shotgun (WGS) entry which is preliminary data.</text>
</comment>
<evidence type="ECO:0000256" key="1">
    <source>
        <dbReference type="ARBA" id="ARBA00008045"/>
    </source>
</evidence>
<dbReference type="SUPFAM" id="SSF46579">
    <property type="entry name" value="Prefoldin"/>
    <property type="match status" value="1"/>
</dbReference>
<dbReference type="Proteomes" id="UP001648503">
    <property type="component" value="Unassembled WGS sequence"/>
</dbReference>
<name>A0ABQ8EVD4_9FUNG</name>
<dbReference type="PANTHER" id="PTHR21100:SF9">
    <property type="entry name" value="PREFOLDIN SUBUNIT 4"/>
    <property type="match status" value="1"/>
</dbReference>
<evidence type="ECO:0000313" key="5">
    <source>
        <dbReference type="EMBL" id="KAH6586987.1"/>
    </source>
</evidence>
<dbReference type="EMBL" id="JAFCIX010000569">
    <property type="protein sequence ID" value="KAH6586987.1"/>
    <property type="molecule type" value="Genomic_DNA"/>
</dbReference>
<comment type="function">
    <text evidence="3">Binds specifically to cytosolic chaperonin (c-CPN) and transfers target proteins to it. Binds to nascent polypeptide chain and promotes folding in an environment in which there are many competing pathways for nonnative proteins.</text>
</comment>
<keyword evidence="2 3" id="KW-0143">Chaperone</keyword>
<dbReference type="InterPro" id="IPR016661">
    <property type="entry name" value="PFDN4"/>
</dbReference>
<dbReference type="PIRSF" id="PIRSF016477">
    <property type="entry name" value="Prefoldin_subunit_4"/>
    <property type="match status" value="1"/>
</dbReference>
<dbReference type="Pfam" id="PF01920">
    <property type="entry name" value="Prefoldin_2"/>
    <property type="match status" value="1"/>
</dbReference>
<gene>
    <name evidence="5" type="ORF">BASA50_000036</name>
</gene>
<reference evidence="5 6" key="1">
    <citation type="submission" date="2021-02" db="EMBL/GenBank/DDBJ databases">
        <title>Variation within the Batrachochytrium salamandrivorans European outbreak.</title>
        <authorList>
            <person name="Kelly M."/>
            <person name="Pasmans F."/>
            <person name="Shea T.P."/>
            <person name="Munoz J.F."/>
            <person name="Carranza S."/>
            <person name="Cuomo C.A."/>
            <person name="Martel A."/>
        </authorList>
    </citation>
    <scope>NUCLEOTIDE SEQUENCE [LARGE SCALE GENOMIC DNA]</scope>
    <source>
        <strain evidence="5 6">AMFP18/2</strain>
    </source>
</reference>
<protein>
    <recommendedName>
        <fullName evidence="3">Prefoldin subunit 4</fullName>
    </recommendedName>
</protein>
<dbReference type="InterPro" id="IPR002777">
    <property type="entry name" value="PFD_beta-like"/>
</dbReference>